<dbReference type="STRING" id="1547445.LO80_03570"/>
<feature type="transmembrane region" description="Helical" evidence="1">
    <location>
        <begin position="12"/>
        <end position="30"/>
    </location>
</feature>
<dbReference type="RefSeq" id="WP_040008628.1">
    <property type="nucleotide sequence ID" value="NZ_CP009574.1"/>
</dbReference>
<evidence type="ECO:0000313" key="2">
    <source>
        <dbReference type="EMBL" id="AIT09136.1"/>
    </source>
</evidence>
<dbReference type="OrthoDB" id="5603519at2"/>
<feature type="transmembrane region" description="Helical" evidence="1">
    <location>
        <begin position="36"/>
        <end position="56"/>
    </location>
</feature>
<keyword evidence="3" id="KW-1185">Reference proteome</keyword>
<keyword evidence="1" id="KW-1133">Transmembrane helix</keyword>
<sequence length="624" mass="67780">MSIIFSPSTPVQLLLVSLLGFIFGFIPGFAYSPLLFVLVIFLVLILRINIGLFVLISILAKMLSFPLEIVSFYSGRFLLDSFAQPIFKAAINVPVLAYAGFEYYLVTGGLFVAVVLGVAFGIFIGKSYKKFITKMAGLQSGSEAYQKVTSKLSVKIASKIIFGKNISKVDWQKIQSRRFLQPFRIWGVILVVLMLLAIVFSPQILETTLVSNTIKQQLTKANGATVDYDSLNLSLGDAKLEINGLGATDPNNLYKDRFYAKSISASIDVSGLLTKHIALKNVVIDGVALDKQRDSKGELYINKETSQDKESQTKITQKQAEDAIRKYGDNIQNIDLNKVADNAKETVDIANNIKESVEFLANFRSSSNSSDSTATNANTQTVVTPSQQAKVYGYANVKNENLREGAPSFVIQNIDVKNYEDSGTVYSAKLTNLSTNPALLGQPTNIVVKSVNNNDLDVNVVISNKPNVDNTVKFSVENVAGDAIRGLTIQGVGLDADSLSISGDGTWQFRGVNNVNFTIPLTLTLQNVGINFNKFKQNISSLTLKAVISGDLNKVGFGIDMSTLTDLLKLDTVKNAAGTIAKQAGLDKGAQQLIEKTKINGKNIKDLNAKDVKDLASSFGIKLG</sequence>
<evidence type="ECO:0000313" key="3">
    <source>
        <dbReference type="Proteomes" id="UP000029672"/>
    </source>
</evidence>
<dbReference type="NCBIfam" id="TIGR03546">
    <property type="entry name" value="TIGR03546 family protein"/>
    <property type="match status" value="1"/>
</dbReference>
<dbReference type="InterPro" id="IPR019935">
    <property type="entry name" value="CHP03546"/>
</dbReference>
<keyword evidence="1" id="KW-0472">Membrane</keyword>
<gene>
    <name evidence="2" type="ORF">LO80_03570</name>
</gene>
<feature type="transmembrane region" description="Helical" evidence="1">
    <location>
        <begin position="183"/>
        <end position="205"/>
    </location>
</feature>
<accession>A0A097ENJ3</accession>
<name>A0A097ENJ3_9GAMM</name>
<feature type="transmembrane region" description="Helical" evidence="1">
    <location>
        <begin position="103"/>
        <end position="125"/>
    </location>
</feature>
<dbReference type="HOGENOM" id="CLU_456286_0_0_6"/>
<dbReference type="AlphaFoldDB" id="A0A097ENJ3"/>
<dbReference type="KEGG" id="frf:LO80_03570"/>
<dbReference type="EMBL" id="CP009574">
    <property type="protein sequence ID" value="AIT09136.1"/>
    <property type="molecule type" value="Genomic_DNA"/>
</dbReference>
<dbReference type="Proteomes" id="UP000029672">
    <property type="component" value="Chromosome"/>
</dbReference>
<reference evidence="2 3" key="1">
    <citation type="submission" date="2014-10" db="EMBL/GenBank/DDBJ databases">
        <title>Whole genome sequence of Francisella endociliophora strain FSC1006, isolated from a laboratory culture of the marine ciliate Euplotes raikovi.</title>
        <authorList>
            <person name="Granberg M."/>
            <person name="Backman S."/>
            <person name="Lundmark E."/>
            <person name="Nilsson E."/>
            <person name="Karlsson E."/>
            <person name="Thelaus J."/>
            <person name="Ohrman C."/>
            <person name="Larkeryd A."/>
            <person name="Stenberg P."/>
        </authorList>
    </citation>
    <scope>NUCLEOTIDE SEQUENCE [LARGE SCALE GENOMIC DNA]</scope>
    <source>
        <strain evidence="2 3">FSC1006</strain>
    </source>
</reference>
<keyword evidence="1" id="KW-0812">Transmembrane</keyword>
<proteinExistence type="predicted"/>
<protein>
    <submittedName>
        <fullName evidence="2">Membrane protein</fullName>
    </submittedName>
</protein>
<organism evidence="2 3">
    <name type="scientific">Candidatus Francisella endociliophora</name>
    <dbReference type="NCBI Taxonomy" id="653937"/>
    <lineage>
        <taxon>Bacteria</taxon>
        <taxon>Pseudomonadati</taxon>
        <taxon>Pseudomonadota</taxon>
        <taxon>Gammaproteobacteria</taxon>
        <taxon>Thiotrichales</taxon>
        <taxon>Francisellaceae</taxon>
        <taxon>Francisella</taxon>
    </lineage>
</organism>
<evidence type="ECO:0000256" key="1">
    <source>
        <dbReference type="SAM" id="Phobius"/>
    </source>
</evidence>
<dbReference type="eggNOG" id="COG0815">
    <property type="taxonomic scope" value="Bacteria"/>
</dbReference>